<gene>
    <name evidence="1" type="ORF">GYMLUDRAFT_244824</name>
</gene>
<dbReference type="Proteomes" id="UP000053593">
    <property type="component" value="Unassembled WGS sequence"/>
</dbReference>
<dbReference type="EMBL" id="KN834777">
    <property type="protein sequence ID" value="KIK60046.1"/>
    <property type="molecule type" value="Genomic_DNA"/>
</dbReference>
<evidence type="ECO:0000313" key="2">
    <source>
        <dbReference type="Proteomes" id="UP000053593"/>
    </source>
</evidence>
<accession>A0A0D0BWR6</accession>
<proteinExistence type="predicted"/>
<dbReference type="HOGENOM" id="CLU_1695674_0_0_1"/>
<sequence length="155" mass="17362">MSNLAPITAVLMPMPVSGTKDTPFFNGTCAKIFLKQVLELMSNVQSDTRKFNPDVTRKTWADVEAMLLQIYSAGYSKNPRLANKAEIDQYFQAFLAVSAPLCKETVITKTEQQYYFVQGLPLKDMKYVMMKLTNVKKKGATPPKISKVIGILNTD</sequence>
<organism evidence="1 2">
    <name type="scientific">Collybiopsis luxurians FD-317 M1</name>
    <dbReference type="NCBI Taxonomy" id="944289"/>
    <lineage>
        <taxon>Eukaryota</taxon>
        <taxon>Fungi</taxon>
        <taxon>Dikarya</taxon>
        <taxon>Basidiomycota</taxon>
        <taxon>Agaricomycotina</taxon>
        <taxon>Agaricomycetes</taxon>
        <taxon>Agaricomycetidae</taxon>
        <taxon>Agaricales</taxon>
        <taxon>Marasmiineae</taxon>
        <taxon>Omphalotaceae</taxon>
        <taxon>Collybiopsis</taxon>
        <taxon>Collybiopsis luxurians</taxon>
    </lineage>
</organism>
<protein>
    <submittedName>
        <fullName evidence="1">Uncharacterized protein</fullName>
    </submittedName>
</protein>
<dbReference type="AlphaFoldDB" id="A0A0D0BWR6"/>
<keyword evidence="2" id="KW-1185">Reference proteome</keyword>
<name>A0A0D0BWR6_9AGAR</name>
<reference evidence="1 2" key="1">
    <citation type="submission" date="2014-04" db="EMBL/GenBank/DDBJ databases">
        <title>Evolutionary Origins and Diversification of the Mycorrhizal Mutualists.</title>
        <authorList>
            <consortium name="DOE Joint Genome Institute"/>
            <consortium name="Mycorrhizal Genomics Consortium"/>
            <person name="Kohler A."/>
            <person name="Kuo A."/>
            <person name="Nagy L.G."/>
            <person name="Floudas D."/>
            <person name="Copeland A."/>
            <person name="Barry K.W."/>
            <person name="Cichocki N."/>
            <person name="Veneault-Fourrey C."/>
            <person name="LaButti K."/>
            <person name="Lindquist E.A."/>
            <person name="Lipzen A."/>
            <person name="Lundell T."/>
            <person name="Morin E."/>
            <person name="Murat C."/>
            <person name="Riley R."/>
            <person name="Ohm R."/>
            <person name="Sun H."/>
            <person name="Tunlid A."/>
            <person name="Henrissat B."/>
            <person name="Grigoriev I.V."/>
            <person name="Hibbett D.S."/>
            <person name="Martin F."/>
        </authorList>
    </citation>
    <scope>NUCLEOTIDE SEQUENCE [LARGE SCALE GENOMIC DNA]</scope>
    <source>
        <strain evidence="1 2">FD-317 M1</strain>
    </source>
</reference>
<evidence type="ECO:0000313" key="1">
    <source>
        <dbReference type="EMBL" id="KIK60046.1"/>
    </source>
</evidence>